<organism evidence="1 2">
    <name type="scientific">Rangifer tarandus platyrhynchus</name>
    <name type="common">Svalbard reindeer</name>
    <dbReference type="NCBI Taxonomy" id="3082113"/>
    <lineage>
        <taxon>Eukaryota</taxon>
        <taxon>Metazoa</taxon>
        <taxon>Chordata</taxon>
        <taxon>Craniata</taxon>
        <taxon>Vertebrata</taxon>
        <taxon>Euteleostomi</taxon>
        <taxon>Mammalia</taxon>
        <taxon>Eutheria</taxon>
        <taxon>Laurasiatheria</taxon>
        <taxon>Artiodactyla</taxon>
        <taxon>Ruminantia</taxon>
        <taxon>Pecora</taxon>
        <taxon>Cervidae</taxon>
        <taxon>Odocoileinae</taxon>
        <taxon>Rangifer</taxon>
    </lineage>
</organism>
<gene>
    <name evidence="1" type="ORF">MRATA1EN22A_LOCUS9683</name>
</gene>
<reference evidence="1" key="1">
    <citation type="submission" date="2023-05" db="EMBL/GenBank/DDBJ databases">
        <authorList>
            <consortium name="ELIXIR-Norway"/>
        </authorList>
    </citation>
    <scope>NUCLEOTIDE SEQUENCE</scope>
</reference>
<proteinExistence type="predicted"/>
<sequence length="137" mass="15080">MWGGLSAVVRLQIQALPGNTLTDTPSMPSKCPGACRPAKLKCEIKHLPRWRQPGLSEWWGLGQLVRLPPSRPGEQDLPDHWLLPAERQALALHRAPPVTTRILPSVVPVSRPSASFGNFPQKFASKKPQLKSVLTSL</sequence>
<dbReference type="EMBL" id="OX596086">
    <property type="protein sequence ID" value="CAM9940994.1"/>
    <property type="molecule type" value="Genomic_DNA"/>
</dbReference>
<evidence type="ECO:0000313" key="2">
    <source>
        <dbReference type="Proteomes" id="UP001162501"/>
    </source>
</evidence>
<name>A0AC59YSK2_RANTA</name>
<protein>
    <submittedName>
        <fullName evidence="1">Uncharacterized protein</fullName>
    </submittedName>
</protein>
<dbReference type="Proteomes" id="UP001162501">
    <property type="component" value="Chromosome 2"/>
</dbReference>
<accession>A0AC59YSK2</accession>
<evidence type="ECO:0000313" key="1">
    <source>
        <dbReference type="EMBL" id="CAM9940994.1"/>
    </source>
</evidence>
<reference evidence="1" key="2">
    <citation type="submission" date="2025-03" db="EMBL/GenBank/DDBJ databases">
        <authorList>
            <consortium name="ELIXIR-Norway"/>
            <consortium name="Elixir Norway"/>
        </authorList>
    </citation>
    <scope>NUCLEOTIDE SEQUENCE</scope>
</reference>